<dbReference type="Proteomes" id="UP000035034">
    <property type="component" value="Unassembled WGS sequence"/>
</dbReference>
<comment type="caution">
    <text evidence="1">The sequence shown here is derived from an EMBL/GenBank/DDBJ whole genome shotgun (WGS) entry which is preliminary data.</text>
</comment>
<accession>H0QZS1</accession>
<dbReference type="STRING" id="1077974.GOEFS_051_00170"/>
<dbReference type="OrthoDB" id="4644257at2"/>
<organism evidence="1 2">
    <name type="scientific">Gordonia effusa NBRC 100432</name>
    <dbReference type="NCBI Taxonomy" id="1077974"/>
    <lineage>
        <taxon>Bacteria</taxon>
        <taxon>Bacillati</taxon>
        <taxon>Actinomycetota</taxon>
        <taxon>Actinomycetes</taxon>
        <taxon>Mycobacteriales</taxon>
        <taxon>Gordoniaceae</taxon>
        <taxon>Gordonia</taxon>
    </lineage>
</organism>
<keyword evidence="2" id="KW-1185">Reference proteome</keyword>
<evidence type="ECO:0000313" key="1">
    <source>
        <dbReference type="EMBL" id="GAB18322.1"/>
    </source>
</evidence>
<proteinExistence type="predicted"/>
<evidence type="ECO:0000313" key="2">
    <source>
        <dbReference type="Proteomes" id="UP000035034"/>
    </source>
</evidence>
<sequence length="207" mass="22996">MIDTEIANAIGTIPGGGAPAAWWYSDDADNIAGYKRHEIARNEWFARFQTFAETHQGKSDEAPTWSSWDGSITLKGLVTKDGHAIPEGWRFDHKTSLMVPSRKTKADRESNVSKEFAALRRVPAPRDYMTGMPASLWGDHTISPVEISMLTGGTVVIAFCGSDPDRVNPGRRRYFPVDESKWHRLPLSTFHRLRDGQRSSAAPAGAR</sequence>
<protein>
    <submittedName>
        <fullName evidence="1">Uncharacterized protein</fullName>
    </submittedName>
</protein>
<reference evidence="1 2" key="1">
    <citation type="submission" date="2011-12" db="EMBL/GenBank/DDBJ databases">
        <title>Whole genome shotgun sequence of Gordonia effusa NBRC 100432.</title>
        <authorList>
            <person name="Yoshida I."/>
            <person name="Takarada H."/>
            <person name="Hosoyama A."/>
            <person name="Tsuchikane K."/>
            <person name="Katsumata H."/>
            <person name="Yamazaki S."/>
            <person name="Fujita N."/>
        </authorList>
    </citation>
    <scope>NUCLEOTIDE SEQUENCE [LARGE SCALE GENOMIC DNA]</scope>
    <source>
        <strain evidence="1 2">NBRC 100432</strain>
    </source>
</reference>
<name>H0QZS1_9ACTN</name>
<gene>
    <name evidence="1" type="ORF">GOEFS_051_00170</name>
</gene>
<dbReference type="AlphaFoldDB" id="H0QZS1"/>
<dbReference type="RefSeq" id="WP_007317659.1">
    <property type="nucleotide sequence ID" value="NZ_BAEH01000051.1"/>
</dbReference>
<dbReference type="EMBL" id="BAEH01000051">
    <property type="protein sequence ID" value="GAB18322.1"/>
    <property type="molecule type" value="Genomic_DNA"/>
</dbReference>